<dbReference type="GO" id="GO:0019901">
    <property type="term" value="F:protein kinase binding"/>
    <property type="evidence" value="ECO:0007669"/>
    <property type="project" value="TreeGrafter"/>
</dbReference>
<dbReference type="GO" id="GO:0005925">
    <property type="term" value="C:focal adhesion"/>
    <property type="evidence" value="ECO:0007669"/>
    <property type="project" value="TreeGrafter"/>
</dbReference>
<evidence type="ECO:0000256" key="2">
    <source>
        <dbReference type="ARBA" id="ARBA00007449"/>
    </source>
</evidence>
<dbReference type="PANTHER" id="PTHR10082">
    <property type="entry name" value="INTEGRIN BETA SUBUNIT"/>
    <property type="match status" value="1"/>
</dbReference>
<keyword evidence="4 8" id="KW-0401">Integrin</keyword>
<keyword evidence="5" id="KW-0472">Membrane</keyword>
<dbReference type="GO" id="GO:0005178">
    <property type="term" value="F:integrin binding"/>
    <property type="evidence" value="ECO:0007669"/>
    <property type="project" value="TreeGrafter"/>
</dbReference>
<dbReference type="InterPro" id="IPR002369">
    <property type="entry name" value="Integrin_bsu_VWA"/>
</dbReference>
<evidence type="ECO:0000256" key="6">
    <source>
        <dbReference type="ARBA" id="ARBA00023157"/>
    </source>
</evidence>
<comment type="similarity">
    <text evidence="2 8">Belongs to the integrin beta chain family.</text>
</comment>
<organism evidence="10 11">
    <name type="scientific">Oncorhynchus mykiss</name>
    <name type="common">Rainbow trout</name>
    <name type="synonym">Salmo gairdneri</name>
    <dbReference type="NCBI Taxonomy" id="8022"/>
    <lineage>
        <taxon>Eukaryota</taxon>
        <taxon>Metazoa</taxon>
        <taxon>Chordata</taxon>
        <taxon>Craniata</taxon>
        <taxon>Vertebrata</taxon>
        <taxon>Euteleostomi</taxon>
        <taxon>Actinopterygii</taxon>
        <taxon>Neopterygii</taxon>
        <taxon>Teleostei</taxon>
        <taxon>Protacanthopterygii</taxon>
        <taxon>Salmoniformes</taxon>
        <taxon>Salmonidae</taxon>
        <taxon>Salmoninae</taxon>
        <taxon>Oncorhynchus</taxon>
    </lineage>
</organism>
<evidence type="ECO:0000313" key="11">
    <source>
        <dbReference type="Proteomes" id="UP000193380"/>
    </source>
</evidence>
<keyword evidence="3 8" id="KW-0812">Transmembrane</keyword>
<dbReference type="Proteomes" id="UP000193380">
    <property type="component" value="Unassembled WGS sequence"/>
</dbReference>
<dbReference type="GO" id="GO:0001540">
    <property type="term" value="F:amyloid-beta binding"/>
    <property type="evidence" value="ECO:0007669"/>
    <property type="project" value="TreeGrafter"/>
</dbReference>
<evidence type="ECO:0000256" key="5">
    <source>
        <dbReference type="ARBA" id="ARBA00023136"/>
    </source>
</evidence>
<dbReference type="Gene3D" id="3.40.50.410">
    <property type="entry name" value="von Willebrand factor, type A domain"/>
    <property type="match status" value="1"/>
</dbReference>
<dbReference type="STRING" id="8022.A0A061A7X4"/>
<dbReference type="GO" id="GO:0009986">
    <property type="term" value="C:cell surface"/>
    <property type="evidence" value="ECO:0007669"/>
    <property type="project" value="TreeGrafter"/>
</dbReference>
<dbReference type="EMBL" id="FR978459">
    <property type="protein sequence ID" value="CDR18459.1"/>
    <property type="molecule type" value="Genomic_DNA"/>
</dbReference>
<reference evidence="10" key="2">
    <citation type="submission" date="2014-03" db="EMBL/GenBank/DDBJ databases">
        <authorList>
            <person name="Genoscope - CEA"/>
        </authorList>
    </citation>
    <scope>NUCLEOTIDE SEQUENCE</scope>
</reference>
<proteinExistence type="inferred from homology"/>
<dbReference type="SUPFAM" id="SSF53300">
    <property type="entry name" value="vWA-like"/>
    <property type="match status" value="1"/>
</dbReference>
<dbReference type="GO" id="GO:0007159">
    <property type="term" value="P:leukocyte cell-cell adhesion"/>
    <property type="evidence" value="ECO:0007669"/>
    <property type="project" value="TreeGrafter"/>
</dbReference>
<dbReference type="GO" id="GO:0030593">
    <property type="term" value="P:neutrophil chemotaxis"/>
    <property type="evidence" value="ECO:0007669"/>
    <property type="project" value="TreeGrafter"/>
</dbReference>
<gene>
    <name evidence="10" type="ORF">GSONMT00046637001</name>
</gene>
<dbReference type="Gene3D" id="2.60.40.1510">
    <property type="entry name" value="ntegrin, alpha v. Chain A, domain 3"/>
    <property type="match status" value="1"/>
</dbReference>
<dbReference type="Pfam" id="PF00362">
    <property type="entry name" value="Integrin_beta"/>
    <property type="match status" value="1"/>
</dbReference>
<sequence>MRLACGNMTHTSSVSVTQKNSNVDVNFFASFPSILHEAFNCFPQDRIGWRNSSTRLIVLTTDDGFHMAGDGKLAGILEPNDERCYMDNKLYTKSNDMDYPSVGQVASQLEKNNIQPIFAVTKNMENVYRELSRMIPKSEVGVLSEDSKNVVELIQAAYNRLSSKVTVTHDALPDNVRVTYTPLCPGGGPAGDKGVCDNVKVGDLVRDQK</sequence>
<dbReference type="InterPro" id="IPR015812">
    <property type="entry name" value="Integrin_bsu"/>
</dbReference>
<evidence type="ECO:0000256" key="8">
    <source>
        <dbReference type="RuleBase" id="RU000633"/>
    </source>
</evidence>
<keyword evidence="8" id="KW-0130">Cell adhesion</keyword>
<evidence type="ECO:0000256" key="1">
    <source>
        <dbReference type="ARBA" id="ARBA00004479"/>
    </source>
</evidence>
<evidence type="ECO:0000313" key="10">
    <source>
        <dbReference type="EMBL" id="CDR18459.1"/>
    </source>
</evidence>
<dbReference type="GO" id="GO:0007229">
    <property type="term" value="P:integrin-mediated signaling pathway"/>
    <property type="evidence" value="ECO:0007669"/>
    <property type="project" value="UniProtKB-KW"/>
</dbReference>
<reference evidence="10" key="1">
    <citation type="journal article" date="2014" name="Nat. Commun.">
        <title>The rainbow trout genome provides novel insights into evolution after whole-genome duplication in vertebrates.</title>
        <authorList>
            <person name="Berthelot C."/>
            <person name="Brunet F."/>
            <person name="Chalopin D."/>
            <person name="Juanchich A."/>
            <person name="Bernard M."/>
            <person name="Noel B."/>
            <person name="Bento P."/>
            <person name="Da Silva C."/>
            <person name="Labadie K."/>
            <person name="Alberti A."/>
            <person name="Aury J.M."/>
            <person name="Louis A."/>
            <person name="Dehais P."/>
            <person name="Bardou P."/>
            <person name="Montfort J."/>
            <person name="Klopp C."/>
            <person name="Cabau C."/>
            <person name="Gaspin C."/>
            <person name="Thorgaard G.H."/>
            <person name="Boussaha M."/>
            <person name="Quillet E."/>
            <person name="Guyomard R."/>
            <person name="Galiana D."/>
            <person name="Bobe J."/>
            <person name="Volff J.N."/>
            <person name="Genet C."/>
            <person name="Wincker P."/>
            <person name="Jaillon O."/>
            <person name="Roest Crollius H."/>
            <person name="Guiguen Y."/>
        </authorList>
    </citation>
    <scope>NUCLEOTIDE SEQUENCE [LARGE SCALE GENOMIC DNA]</scope>
</reference>
<evidence type="ECO:0000259" key="9">
    <source>
        <dbReference type="SMART" id="SM00187"/>
    </source>
</evidence>
<feature type="domain" description="Integrin beta subunit VWA" evidence="9">
    <location>
        <begin position="3"/>
        <end position="209"/>
    </location>
</feature>
<dbReference type="GO" id="GO:0007160">
    <property type="term" value="P:cell-matrix adhesion"/>
    <property type="evidence" value="ECO:0007669"/>
    <property type="project" value="TreeGrafter"/>
</dbReference>
<dbReference type="PaxDb" id="8022-A0A061A7X4"/>
<dbReference type="SMART" id="SM00187">
    <property type="entry name" value="INB"/>
    <property type="match status" value="1"/>
</dbReference>
<dbReference type="GO" id="GO:0008305">
    <property type="term" value="C:integrin complex"/>
    <property type="evidence" value="ECO:0007669"/>
    <property type="project" value="TreeGrafter"/>
</dbReference>
<dbReference type="AlphaFoldDB" id="A0A061A7X4"/>
<keyword evidence="6" id="KW-1015">Disulfide bond</keyword>
<accession>A0A061A7X4</accession>
<dbReference type="InterPro" id="IPR036465">
    <property type="entry name" value="vWFA_dom_sf"/>
</dbReference>
<protein>
    <recommendedName>
        <fullName evidence="8">Integrin beta</fullName>
    </recommendedName>
</protein>
<evidence type="ECO:0000256" key="3">
    <source>
        <dbReference type="ARBA" id="ARBA00022692"/>
    </source>
</evidence>
<keyword evidence="7" id="KW-0325">Glycoprotein</keyword>
<dbReference type="PANTHER" id="PTHR10082:SF15">
    <property type="entry name" value="INTEGRIN BETA-2"/>
    <property type="match status" value="1"/>
</dbReference>
<name>A0A061A7X4_ONCMY</name>
<evidence type="ECO:0000256" key="7">
    <source>
        <dbReference type="ARBA" id="ARBA00023180"/>
    </source>
</evidence>
<dbReference type="PRINTS" id="PR01186">
    <property type="entry name" value="INTEGRINB"/>
</dbReference>
<comment type="subcellular location">
    <subcellularLocation>
        <location evidence="8">Cell membrane</location>
        <topology evidence="8">Single-pass type I membrane protein</topology>
    </subcellularLocation>
    <subcellularLocation>
        <location evidence="1">Membrane</location>
        <topology evidence="1">Single-pass type I membrane protein</topology>
    </subcellularLocation>
</comment>
<evidence type="ECO:0000256" key="4">
    <source>
        <dbReference type="ARBA" id="ARBA00023037"/>
    </source>
</evidence>
<dbReference type="GO" id="GO:0033627">
    <property type="term" value="P:cell adhesion mediated by integrin"/>
    <property type="evidence" value="ECO:0007669"/>
    <property type="project" value="TreeGrafter"/>
</dbReference>